<keyword evidence="3" id="KW-1185">Reference proteome</keyword>
<dbReference type="Proteomes" id="UP000483362">
    <property type="component" value="Unassembled WGS sequence"/>
</dbReference>
<gene>
    <name evidence="2" type="ORF">FYJ29_00770</name>
</gene>
<sequence>MRKLLLSVVMIAALLGTAGCKKTSPYSDDAKMRAMKAAYELLHIDPTDTFAMQQCIVKAAAVRSRYKLMGDTLAVADFNRAYQATIEKRNARLAKDIFK</sequence>
<feature type="chain" id="PRO_5027065982" description="Lipoprotein" evidence="1">
    <location>
        <begin position="19"/>
        <end position="99"/>
    </location>
</feature>
<dbReference type="RefSeq" id="WP_154327903.1">
    <property type="nucleotide sequence ID" value="NZ_CP045696.1"/>
</dbReference>
<dbReference type="AlphaFoldDB" id="A0A6L5X7Q0"/>
<dbReference type="EMBL" id="VULT01000001">
    <property type="protein sequence ID" value="MSS16311.1"/>
    <property type="molecule type" value="Genomic_DNA"/>
</dbReference>
<evidence type="ECO:0000256" key="1">
    <source>
        <dbReference type="SAM" id="SignalP"/>
    </source>
</evidence>
<organism evidence="2 3">
    <name type="scientific">Sodaliphilus pleomorphus</name>
    <dbReference type="NCBI Taxonomy" id="2606626"/>
    <lineage>
        <taxon>Bacteria</taxon>
        <taxon>Pseudomonadati</taxon>
        <taxon>Bacteroidota</taxon>
        <taxon>Bacteroidia</taxon>
        <taxon>Bacteroidales</taxon>
        <taxon>Muribaculaceae</taxon>
        <taxon>Sodaliphilus</taxon>
    </lineage>
</organism>
<feature type="signal peptide" evidence="1">
    <location>
        <begin position="1"/>
        <end position="18"/>
    </location>
</feature>
<reference evidence="2 3" key="1">
    <citation type="submission" date="2019-08" db="EMBL/GenBank/DDBJ databases">
        <title>In-depth cultivation of the pig gut microbiome towards novel bacterial diversity and tailored functional studies.</title>
        <authorList>
            <person name="Wylensek D."/>
            <person name="Hitch T.C.A."/>
            <person name="Clavel T."/>
        </authorList>
    </citation>
    <scope>NUCLEOTIDE SEQUENCE [LARGE SCALE GENOMIC DNA]</scope>
    <source>
        <strain evidence="2 3">Oil-RF-744-WCA-WT-10</strain>
    </source>
</reference>
<proteinExistence type="predicted"/>
<keyword evidence="1" id="KW-0732">Signal</keyword>
<dbReference type="PROSITE" id="PS51257">
    <property type="entry name" value="PROKAR_LIPOPROTEIN"/>
    <property type="match status" value="1"/>
</dbReference>
<comment type="caution">
    <text evidence="2">The sequence shown here is derived from an EMBL/GenBank/DDBJ whole genome shotgun (WGS) entry which is preliminary data.</text>
</comment>
<evidence type="ECO:0000313" key="3">
    <source>
        <dbReference type="Proteomes" id="UP000483362"/>
    </source>
</evidence>
<accession>A0A6L5X7Q0</accession>
<evidence type="ECO:0008006" key="4">
    <source>
        <dbReference type="Google" id="ProtNLM"/>
    </source>
</evidence>
<evidence type="ECO:0000313" key="2">
    <source>
        <dbReference type="EMBL" id="MSS16311.1"/>
    </source>
</evidence>
<protein>
    <recommendedName>
        <fullName evidence="4">Lipoprotein</fullName>
    </recommendedName>
</protein>
<name>A0A6L5X7Q0_9BACT</name>